<name>A0A3A4ZF59_UNCKA</name>
<evidence type="ECO:0000313" key="1">
    <source>
        <dbReference type="EMBL" id="RJR27771.1"/>
    </source>
</evidence>
<organism evidence="1 2">
    <name type="scientific">candidate division WWE3 bacterium</name>
    <dbReference type="NCBI Taxonomy" id="2053526"/>
    <lineage>
        <taxon>Bacteria</taxon>
        <taxon>Katanobacteria</taxon>
    </lineage>
</organism>
<proteinExistence type="predicted"/>
<dbReference type="Proteomes" id="UP000265540">
    <property type="component" value="Unassembled WGS sequence"/>
</dbReference>
<evidence type="ECO:0000313" key="2">
    <source>
        <dbReference type="Proteomes" id="UP000265540"/>
    </source>
</evidence>
<reference evidence="1 2" key="1">
    <citation type="journal article" date="2017" name="ISME J.">
        <title>Energy and carbon metabolisms in a deep terrestrial subsurface fluid microbial community.</title>
        <authorList>
            <person name="Momper L."/>
            <person name="Jungbluth S.P."/>
            <person name="Lee M.D."/>
            <person name="Amend J.P."/>
        </authorList>
    </citation>
    <scope>NUCLEOTIDE SEQUENCE [LARGE SCALE GENOMIC DNA]</scope>
    <source>
        <strain evidence="1">SURF_46</strain>
    </source>
</reference>
<dbReference type="EMBL" id="QZJF01000007">
    <property type="protein sequence ID" value="RJR27771.1"/>
    <property type="molecule type" value="Genomic_DNA"/>
</dbReference>
<accession>A0A3A4ZF59</accession>
<dbReference type="AlphaFoldDB" id="A0A3A4ZF59"/>
<protein>
    <submittedName>
        <fullName evidence="1">Uncharacterized protein</fullName>
    </submittedName>
</protein>
<gene>
    <name evidence="1" type="ORF">C4561_01565</name>
</gene>
<sequence length="273" mass="28391">MSLIFEGLDFFLLPHVVISRQVTVATAGTELPIVPINYNTGTITVTDGSTTLVGIGTSFVGNVSVGDVIETAGLVTYFVAAVTDDTHLELSTEATATETGVAYSSYTLEETVRVILRADNDNAGKIFVGGVGVSSTTGLELNAGDELTLKVNNKVSNIHVDAGSNNQKVFILIERGGIMETRVPTSIATGQRTSAGGGEVQLVATKVNTVQVVIEALSTNAASAYVGVTGLDATSGYELTPGKSVVLNVNDHDADVYVYLAAGEKVSYLITKP</sequence>
<comment type="caution">
    <text evidence="1">The sequence shown here is derived from an EMBL/GenBank/DDBJ whole genome shotgun (WGS) entry which is preliminary data.</text>
</comment>